<sequence length="110" mass="12443">MEAGETEEETALREVLEETGLTAAIWPGFRETVNYLIRGRIPKEVVYFLGAPGSGRVELQAEEVSDYVFLPYEAARQRLTFDSNRRLLDKAQAFVEAQENASSDRTDREA</sequence>
<proteinExistence type="predicted"/>
<evidence type="ECO:0000256" key="1">
    <source>
        <dbReference type="ARBA" id="ARBA00022801"/>
    </source>
</evidence>
<comment type="caution">
    <text evidence="3">The sequence shown here is derived from an EMBL/GenBank/DDBJ whole genome shotgun (WGS) entry which is preliminary data.</text>
</comment>
<dbReference type="InterPro" id="IPR051325">
    <property type="entry name" value="Nudix_hydrolase_domain"/>
</dbReference>
<organism evidence="3">
    <name type="scientific">bioreactor metagenome</name>
    <dbReference type="NCBI Taxonomy" id="1076179"/>
    <lineage>
        <taxon>unclassified sequences</taxon>
        <taxon>metagenomes</taxon>
        <taxon>ecological metagenomes</taxon>
    </lineage>
</organism>
<dbReference type="PANTHER" id="PTHR21340:SF0">
    <property type="entry name" value="BIS(5'-NUCLEOSYL)-TETRAPHOSPHATASE [ASYMMETRICAL]"/>
    <property type="match status" value="1"/>
</dbReference>
<protein>
    <recommendedName>
        <fullName evidence="2">Nudix hydrolase domain-containing protein</fullName>
    </recommendedName>
</protein>
<dbReference type="PROSITE" id="PS51462">
    <property type="entry name" value="NUDIX"/>
    <property type="match status" value="1"/>
</dbReference>
<dbReference type="AlphaFoldDB" id="A0A645EC20"/>
<evidence type="ECO:0000313" key="3">
    <source>
        <dbReference type="EMBL" id="MPM98658.1"/>
    </source>
</evidence>
<dbReference type="InterPro" id="IPR015797">
    <property type="entry name" value="NUDIX_hydrolase-like_dom_sf"/>
</dbReference>
<dbReference type="GO" id="GO:0004081">
    <property type="term" value="F:bis(5'-nucleosyl)-tetraphosphatase (asymmetrical) activity"/>
    <property type="evidence" value="ECO:0007669"/>
    <property type="project" value="TreeGrafter"/>
</dbReference>
<dbReference type="EMBL" id="VSSQ01044798">
    <property type="protein sequence ID" value="MPM98658.1"/>
    <property type="molecule type" value="Genomic_DNA"/>
</dbReference>
<evidence type="ECO:0000259" key="2">
    <source>
        <dbReference type="PROSITE" id="PS51462"/>
    </source>
</evidence>
<keyword evidence="1" id="KW-0378">Hydrolase</keyword>
<dbReference type="Gene3D" id="3.90.79.10">
    <property type="entry name" value="Nucleoside Triphosphate Pyrophosphohydrolase"/>
    <property type="match status" value="1"/>
</dbReference>
<feature type="domain" description="Nudix hydrolase" evidence="2">
    <location>
        <begin position="1"/>
        <end position="92"/>
    </location>
</feature>
<dbReference type="PANTHER" id="PTHR21340">
    <property type="entry name" value="DIADENOSINE 5,5-P1,P4-TETRAPHOSPHATE PYROPHOSPHOHYDROLASE MUTT"/>
    <property type="match status" value="1"/>
</dbReference>
<accession>A0A645EC20</accession>
<dbReference type="GO" id="GO:0006754">
    <property type="term" value="P:ATP biosynthetic process"/>
    <property type="evidence" value="ECO:0007669"/>
    <property type="project" value="TreeGrafter"/>
</dbReference>
<reference evidence="3" key="1">
    <citation type="submission" date="2019-08" db="EMBL/GenBank/DDBJ databases">
        <authorList>
            <person name="Kucharzyk K."/>
            <person name="Murdoch R.W."/>
            <person name="Higgins S."/>
            <person name="Loffler F."/>
        </authorList>
    </citation>
    <scope>NUCLEOTIDE SEQUENCE</scope>
</reference>
<dbReference type="InterPro" id="IPR000086">
    <property type="entry name" value="NUDIX_hydrolase_dom"/>
</dbReference>
<gene>
    <name evidence="3" type="ORF">SDC9_145846</name>
</gene>
<dbReference type="Pfam" id="PF00293">
    <property type="entry name" value="NUDIX"/>
    <property type="match status" value="1"/>
</dbReference>
<name>A0A645EC20_9ZZZZ</name>
<dbReference type="GO" id="GO:0006167">
    <property type="term" value="P:AMP biosynthetic process"/>
    <property type="evidence" value="ECO:0007669"/>
    <property type="project" value="TreeGrafter"/>
</dbReference>
<dbReference type="SUPFAM" id="SSF55811">
    <property type="entry name" value="Nudix"/>
    <property type="match status" value="1"/>
</dbReference>